<organism evidence="1 2">
    <name type="scientific">Haematococcus lacustris</name>
    <name type="common">Green alga</name>
    <name type="synonym">Haematococcus pluvialis</name>
    <dbReference type="NCBI Taxonomy" id="44745"/>
    <lineage>
        <taxon>Eukaryota</taxon>
        <taxon>Viridiplantae</taxon>
        <taxon>Chlorophyta</taxon>
        <taxon>core chlorophytes</taxon>
        <taxon>Chlorophyceae</taxon>
        <taxon>CS clade</taxon>
        <taxon>Chlamydomonadales</taxon>
        <taxon>Haematococcaceae</taxon>
        <taxon>Haematococcus</taxon>
    </lineage>
</organism>
<protein>
    <submittedName>
        <fullName evidence="1">Uncharacterized protein</fullName>
    </submittedName>
</protein>
<evidence type="ECO:0000313" key="2">
    <source>
        <dbReference type="Proteomes" id="UP000485058"/>
    </source>
</evidence>
<comment type="caution">
    <text evidence="1">The sequence shown here is derived from an EMBL/GenBank/DDBJ whole genome shotgun (WGS) entry which is preliminary data.</text>
</comment>
<sequence length="136" mass="14971">MRLACCVGRVMQQCAADLDDRRDRGIAVVLAEGLLLQHPQLGAAVSMTPSEEACKLYIQWWPQSQGRLGRAQYRKLHSSRDNTTSRATKEVFTCCILSKLQVLEHACAPMLCTTLYSLPSVTTSVTCVKGTQCSHA</sequence>
<accession>A0A699ZW23</accession>
<dbReference type="EMBL" id="BLLF01003204">
    <property type="protein sequence ID" value="GFH26681.1"/>
    <property type="molecule type" value="Genomic_DNA"/>
</dbReference>
<keyword evidence="2" id="KW-1185">Reference proteome</keyword>
<name>A0A699ZW23_HAELA</name>
<gene>
    <name evidence="1" type="ORF">HaLaN_24868</name>
</gene>
<reference evidence="1 2" key="1">
    <citation type="submission" date="2020-02" db="EMBL/GenBank/DDBJ databases">
        <title>Draft genome sequence of Haematococcus lacustris strain NIES-144.</title>
        <authorList>
            <person name="Morimoto D."/>
            <person name="Nakagawa S."/>
            <person name="Yoshida T."/>
            <person name="Sawayama S."/>
        </authorList>
    </citation>
    <scope>NUCLEOTIDE SEQUENCE [LARGE SCALE GENOMIC DNA]</scope>
    <source>
        <strain evidence="1 2">NIES-144</strain>
    </source>
</reference>
<evidence type="ECO:0000313" key="1">
    <source>
        <dbReference type="EMBL" id="GFH26681.1"/>
    </source>
</evidence>
<proteinExistence type="predicted"/>
<dbReference type="Proteomes" id="UP000485058">
    <property type="component" value="Unassembled WGS sequence"/>
</dbReference>
<dbReference type="AlphaFoldDB" id="A0A699ZW23"/>